<keyword evidence="2" id="KW-1133">Transmembrane helix</keyword>
<dbReference type="EMBL" id="JBBCAQ010000041">
    <property type="protein sequence ID" value="KAK7571172.1"/>
    <property type="molecule type" value="Genomic_DNA"/>
</dbReference>
<protein>
    <submittedName>
        <fullName evidence="3">Uncharacterized protein</fullName>
    </submittedName>
</protein>
<keyword evidence="1" id="KW-0175">Coiled coil</keyword>
<feature type="coiled-coil region" evidence="1">
    <location>
        <begin position="151"/>
        <end position="332"/>
    </location>
</feature>
<organism evidence="3 4">
    <name type="scientific">Parthenolecanium corni</name>
    <dbReference type="NCBI Taxonomy" id="536013"/>
    <lineage>
        <taxon>Eukaryota</taxon>
        <taxon>Metazoa</taxon>
        <taxon>Ecdysozoa</taxon>
        <taxon>Arthropoda</taxon>
        <taxon>Hexapoda</taxon>
        <taxon>Insecta</taxon>
        <taxon>Pterygota</taxon>
        <taxon>Neoptera</taxon>
        <taxon>Paraneoptera</taxon>
        <taxon>Hemiptera</taxon>
        <taxon>Sternorrhyncha</taxon>
        <taxon>Coccoidea</taxon>
        <taxon>Coccidae</taxon>
        <taxon>Parthenolecanium</taxon>
    </lineage>
</organism>
<gene>
    <name evidence="3" type="ORF">V9T40_014776</name>
</gene>
<accession>A0AAN9T6D0</accession>
<sequence length="366" mass="43225">MCKSTRYQSTTMGSKKMSVQYTMRASVIIFIICFIIETRQTQSSRAIRKWKTTANREAALDKAKIELQVVVDKLQQEIKDLEEEQYNETESVSQKRKITNTIASTLLDHALKKWEDLRLNAKNEYEPVFSRVSERIKNARQEKDAAFQAANDKFEKVYREIENNREKAENEHKEELEKGRTFYENALESAEETKNEAEEEYEDVVNRSTMILPTKWTKIIAKRNAEMKTYEEILEKAEKEWQEVLDKAGVGKQYEDAINQAVNELNEAREKAEALFSKTEEECKEELRKAEEVANEARKQVDDGVEKAWQEYREITDKARQERKKLKNLIDNRWEMKLALPKLELWRAHVKYREAADEANRKYDRA</sequence>
<keyword evidence="2" id="KW-0472">Membrane</keyword>
<evidence type="ECO:0000256" key="1">
    <source>
        <dbReference type="SAM" id="Coils"/>
    </source>
</evidence>
<reference evidence="3 4" key="1">
    <citation type="submission" date="2024-03" db="EMBL/GenBank/DDBJ databases">
        <title>Adaptation during the transition from Ophiocordyceps entomopathogen to insect associate is accompanied by gene loss and intensified selection.</title>
        <authorList>
            <person name="Ward C.M."/>
            <person name="Onetto C.A."/>
            <person name="Borneman A.R."/>
        </authorList>
    </citation>
    <scope>NUCLEOTIDE SEQUENCE [LARGE SCALE GENOMIC DNA]</scope>
    <source>
        <strain evidence="3">AWRI1</strain>
        <tissue evidence="3">Single Adult Female</tissue>
    </source>
</reference>
<evidence type="ECO:0000313" key="3">
    <source>
        <dbReference type="EMBL" id="KAK7571172.1"/>
    </source>
</evidence>
<evidence type="ECO:0000256" key="2">
    <source>
        <dbReference type="SAM" id="Phobius"/>
    </source>
</evidence>
<keyword evidence="4" id="KW-1185">Reference proteome</keyword>
<dbReference type="AlphaFoldDB" id="A0AAN9T6D0"/>
<feature type="coiled-coil region" evidence="1">
    <location>
        <begin position="64"/>
        <end position="91"/>
    </location>
</feature>
<proteinExistence type="predicted"/>
<dbReference type="Proteomes" id="UP001367676">
    <property type="component" value="Unassembled WGS sequence"/>
</dbReference>
<comment type="caution">
    <text evidence="3">The sequence shown here is derived from an EMBL/GenBank/DDBJ whole genome shotgun (WGS) entry which is preliminary data.</text>
</comment>
<evidence type="ECO:0000313" key="4">
    <source>
        <dbReference type="Proteomes" id="UP001367676"/>
    </source>
</evidence>
<keyword evidence="2" id="KW-0812">Transmembrane</keyword>
<feature type="transmembrane region" description="Helical" evidence="2">
    <location>
        <begin position="21"/>
        <end position="38"/>
    </location>
</feature>
<name>A0AAN9T6D0_9HEMI</name>